<evidence type="ECO:0000313" key="3">
    <source>
        <dbReference type="Proteomes" id="UP000308705"/>
    </source>
</evidence>
<comment type="caution">
    <text evidence="2">The sequence shown here is derived from an EMBL/GenBank/DDBJ whole genome shotgun (WGS) entry which is preliminary data.</text>
</comment>
<keyword evidence="3" id="KW-1185">Reference proteome</keyword>
<reference evidence="2 3" key="1">
    <citation type="submission" date="2019-04" db="EMBL/GenBank/DDBJ databases">
        <title>Herbidospora sp. NEAU-GS14.nov., a novel actinomycete isolated from soil.</title>
        <authorList>
            <person name="Han L."/>
        </authorList>
    </citation>
    <scope>NUCLEOTIDE SEQUENCE [LARGE SCALE GENOMIC DNA]</scope>
    <source>
        <strain evidence="2 3">NEAU-GS14</strain>
    </source>
</reference>
<feature type="domain" description="HTH marR-type" evidence="1">
    <location>
        <begin position="63"/>
        <end position="204"/>
    </location>
</feature>
<dbReference type="InterPro" id="IPR036388">
    <property type="entry name" value="WH-like_DNA-bd_sf"/>
</dbReference>
<dbReference type="SUPFAM" id="SSF46785">
    <property type="entry name" value="Winged helix' DNA-binding domain"/>
    <property type="match status" value="1"/>
</dbReference>
<protein>
    <submittedName>
        <fullName evidence="2">MarR family transcriptional regulator</fullName>
    </submittedName>
</protein>
<dbReference type="Proteomes" id="UP000308705">
    <property type="component" value="Unassembled WGS sequence"/>
</dbReference>
<proteinExistence type="predicted"/>
<dbReference type="SMART" id="SM00347">
    <property type="entry name" value="HTH_MARR"/>
    <property type="match status" value="1"/>
</dbReference>
<evidence type="ECO:0000313" key="2">
    <source>
        <dbReference type="EMBL" id="TKK86271.1"/>
    </source>
</evidence>
<dbReference type="PROSITE" id="PS50995">
    <property type="entry name" value="HTH_MARR_2"/>
    <property type="match status" value="1"/>
</dbReference>
<dbReference type="InterPro" id="IPR000835">
    <property type="entry name" value="HTH_MarR-typ"/>
</dbReference>
<dbReference type="Gene3D" id="1.10.10.10">
    <property type="entry name" value="Winged helix-like DNA-binding domain superfamily/Winged helix DNA-binding domain"/>
    <property type="match status" value="1"/>
</dbReference>
<dbReference type="AlphaFoldDB" id="A0A4U3MB95"/>
<dbReference type="Pfam" id="PF12802">
    <property type="entry name" value="MarR_2"/>
    <property type="match status" value="1"/>
</dbReference>
<dbReference type="InterPro" id="IPR039422">
    <property type="entry name" value="MarR/SlyA-like"/>
</dbReference>
<dbReference type="PANTHER" id="PTHR33164">
    <property type="entry name" value="TRANSCRIPTIONAL REGULATOR, MARR FAMILY"/>
    <property type="match status" value="1"/>
</dbReference>
<gene>
    <name evidence="2" type="ORF">FDA94_22395</name>
</gene>
<dbReference type="PANTHER" id="PTHR33164:SF104">
    <property type="entry name" value="TRANSCRIPTIONAL REGULATORY PROTEIN"/>
    <property type="match status" value="1"/>
</dbReference>
<dbReference type="InterPro" id="IPR036390">
    <property type="entry name" value="WH_DNA-bd_sf"/>
</dbReference>
<dbReference type="PRINTS" id="PR00598">
    <property type="entry name" value="HTHMARR"/>
</dbReference>
<evidence type="ECO:0000259" key="1">
    <source>
        <dbReference type="PROSITE" id="PS50995"/>
    </source>
</evidence>
<dbReference type="OrthoDB" id="3237509at2"/>
<accession>A0A4U3MB95</accession>
<dbReference type="EMBL" id="SZQA01000022">
    <property type="protein sequence ID" value="TKK86271.1"/>
    <property type="molecule type" value="Genomic_DNA"/>
</dbReference>
<sequence length="210" mass="23060">MSRSPSTTRGSGSVSSRVALVMRVRTTRFLSRKLFGKLSGKASRLKTMDRVDEMITRWRAQLPEAATTELEIAKRAGRLKGMIEEVTARVLGAHGLTYADFDVLATLRREGAPYRLKPSGLSNQLMLTTGGTSNILQRLQSAGLVDREPDPTDGRSSWVRLTPKGVAMSEQLAMETTKAHRELLAPVSPERLRTLADLLRDVLTDLGDGV</sequence>
<organism evidence="2 3">
    <name type="scientific">Herbidospora galbida</name>
    <dbReference type="NCBI Taxonomy" id="2575442"/>
    <lineage>
        <taxon>Bacteria</taxon>
        <taxon>Bacillati</taxon>
        <taxon>Actinomycetota</taxon>
        <taxon>Actinomycetes</taxon>
        <taxon>Streptosporangiales</taxon>
        <taxon>Streptosporangiaceae</taxon>
        <taxon>Herbidospora</taxon>
    </lineage>
</organism>
<dbReference type="GO" id="GO:0003700">
    <property type="term" value="F:DNA-binding transcription factor activity"/>
    <property type="evidence" value="ECO:0007669"/>
    <property type="project" value="InterPro"/>
</dbReference>
<name>A0A4U3MB95_9ACTN</name>
<dbReference type="GO" id="GO:0006950">
    <property type="term" value="P:response to stress"/>
    <property type="evidence" value="ECO:0007669"/>
    <property type="project" value="TreeGrafter"/>
</dbReference>